<reference evidence="16 17" key="1">
    <citation type="submission" date="2019-04" db="EMBL/GenBank/DDBJ databases">
        <authorList>
            <consortium name="Wellcome Sanger Institute Data Sharing"/>
        </authorList>
    </citation>
    <scope>NUCLEOTIDE SEQUENCE [LARGE SCALE GENOMIC DNA]</scope>
</reference>
<evidence type="ECO:0000256" key="2">
    <source>
        <dbReference type="ARBA" id="ARBA00022475"/>
    </source>
</evidence>
<keyword evidence="2 14" id="KW-1003">Cell membrane</keyword>
<feature type="transmembrane region" description="Helical" evidence="14">
    <location>
        <begin position="193"/>
        <end position="214"/>
    </location>
</feature>
<evidence type="ECO:0000256" key="13">
    <source>
        <dbReference type="RuleBase" id="RU000688"/>
    </source>
</evidence>
<keyword evidence="4 13" id="KW-0812">Transmembrane</keyword>
<dbReference type="InterPro" id="IPR000276">
    <property type="entry name" value="GPCR_Rhodpsn"/>
</dbReference>
<dbReference type="InterPro" id="IPR017452">
    <property type="entry name" value="GPCR_Rhodpsn_7TM"/>
</dbReference>
<dbReference type="AlphaFoldDB" id="A0A8C9V028"/>
<name>A0A8C9V028_SCLFO</name>
<dbReference type="Ensembl" id="ENSSFOT00015008238.2">
    <property type="protein sequence ID" value="ENSSFOP00015008121.2"/>
    <property type="gene ID" value="ENSSFOG00015005309.2"/>
</dbReference>
<protein>
    <recommendedName>
        <fullName evidence="14">Olfactory receptor</fullName>
    </recommendedName>
</protein>
<dbReference type="PROSITE" id="PS50262">
    <property type="entry name" value="G_PROTEIN_RECEP_F1_2"/>
    <property type="match status" value="1"/>
</dbReference>
<dbReference type="InterPro" id="IPR052921">
    <property type="entry name" value="GPCR1_Superfamily_Member"/>
</dbReference>
<feature type="transmembrane region" description="Helical" evidence="14">
    <location>
        <begin position="89"/>
        <end position="107"/>
    </location>
</feature>
<evidence type="ECO:0000256" key="10">
    <source>
        <dbReference type="ARBA" id="ARBA00023170"/>
    </source>
</evidence>
<keyword evidence="9" id="KW-1015">Disulfide bond</keyword>
<sequence length="304" mass="35044">MENYSELVFVLHGLNETRKNKQIIFSFSFIGYLLSIFFNITVIVAILLEKVLHEPMHIFLCSLCFNGICGATGFYPYFLNSLSLDSNVITYRACIAQIFLIYTYIFCEFTNLTMMAYDRYAAICRPLEYHSIMTPLKIGKLLIFTWLFSLSETFAGVVLTVRLPLCGNSIDKLYCFNWDIVKLSCTDTSLNNFYGYILLFFQISQAIMVIISYIHITRTCFRSRTEQSKFMETCVPHLITLSTFSLSVCLDVVSARFSSSESLQTFRNILSVKYLVIPPLLNPLLYGLKLKQIRRSVWKILCCS</sequence>
<feature type="domain" description="G-protein coupled receptors family 1 profile" evidence="15">
    <location>
        <begin position="38"/>
        <end position="286"/>
    </location>
</feature>
<feature type="transmembrane region" description="Helical" evidence="14">
    <location>
        <begin position="58"/>
        <end position="77"/>
    </location>
</feature>
<evidence type="ECO:0000256" key="8">
    <source>
        <dbReference type="ARBA" id="ARBA00023136"/>
    </source>
</evidence>
<dbReference type="Gene3D" id="1.20.1070.10">
    <property type="entry name" value="Rhodopsin 7-helix transmembrane proteins"/>
    <property type="match status" value="1"/>
</dbReference>
<evidence type="ECO:0000256" key="4">
    <source>
        <dbReference type="ARBA" id="ARBA00022692"/>
    </source>
</evidence>
<evidence type="ECO:0000256" key="9">
    <source>
        <dbReference type="ARBA" id="ARBA00023157"/>
    </source>
</evidence>
<evidence type="ECO:0000259" key="15">
    <source>
        <dbReference type="PROSITE" id="PS50262"/>
    </source>
</evidence>
<dbReference type="GeneTree" id="ENSGT00950000183023"/>
<accession>A0A8C9V028</accession>
<evidence type="ECO:0000256" key="7">
    <source>
        <dbReference type="ARBA" id="ARBA00023040"/>
    </source>
</evidence>
<dbReference type="OrthoDB" id="6151005at2759"/>
<evidence type="ECO:0000313" key="16">
    <source>
        <dbReference type="Ensembl" id="ENSSFOP00015008121.2"/>
    </source>
</evidence>
<dbReference type="GO" id="GO:0004930">
    <property type="term" value="F:G protein-coupled receptor activity"/>
    <property type="evidence" value="ECO:0007669"/>
    <property type="project" value="UniProtKB-KW"/>
</dbReference>
<dbReference type="PRINTS" id="PR00245">
    <property type="entry name" value="OLFACTORYR"/>
</dbReference>
<keyword evidence="5 14" id="KW-0552">Olfaction</keyword>
<keyword evidence="7 13" id="KW-0297">G-protein coupled receptor</keyword>
<reference evidence="16" key="3">
    <citation type="submission" date="2025-09" db="UniProtKB">
        <authorList>
            <consortium name="Ensembl"/>
        </authorList>
    </citation>
    <scope>IDENTIFICATION</scope>
</reference>
<dbReference type="InterPro" id="IPR000725">
    <property type="entry name" value="Olfact_rcpt"/>
</dbReference>
<keyword evidence="3 14" id="KW-0716">Sensory transduction</keyword>
<dbReference type="GO" id="GO:0005549">
    <property type="term" value="F:odorant binding"/>
    <property type="evidence" value="ECO:0007669"/>
    <property type="project" value="TreeGrafter"/>
</dbReference>
<dbReference type="PROSITE" id="PS00237">
    <property type="entry name" value="G_PROTEIN_RECEP_F1_1"/>
    <property type="match status" value="1"/>
</dbReference>
<keyword evidence="11" id="KW-0325">Glycoprotein</keyword>
<feature type="transmembrane region" description="Helical" evidence="14">
    <location>
        <begin position="141"/>
        <end position="163"/>
    </location>
</feature>
<keyword evidence="8 14" id="KW-0472">Membrane</keyword>
<dbReference type="Proteomes" id="UP000694397">
    <property type="component" value="Chromosome 10"/>
</dbReference>
<dbReference type="PANTHER" id="PTHR26451">
    <property type="entry name" value="G_PROTEIN_RECEP_F1_2 DOMAIN-CONTAINING PROTEIN"/>
    <property type="match status" value="1"/>
</dbReference>
<keyword evidence="10 13" id="KW-0675">Receptor</keyword>
<dbReference type="GO" id="GO:0004984">
    <property type="term" value="F:olfactory receptor activity"/>
    <property type="evidence" value="ECO:0007669"/>
    <property type="project" value="InterPro"/>
</dbReference>
<evidence type="ECO:0000256" key="6">
    <source>
        <dbReference type="ARBA" id="ARBA00022989"/>
    </source>
</evidence>
<proteinExistence type="inferred from homology"/>
<reference evidence="16" key="2">
    <citation type="submission" date="2025-08" db="UniProtKB">
        <authorList>
            <consortium name="Ensembl"/>
        </authorList>
    </citation>
    <scope>IDENTIFICATION</scope>
</reference>
<comment type="similarity">
    <text evidence="13">Belongs to the G-protein coupled receptor 1 family.</text>
</comment>
<evidence type="ECO:0000256" key="11">
    <source>
        <dbReference type="ARBA" id="ARBA00023180"/>
    </source>
</evidence>
<dbReference type="SUPFAM" id="SSF81321">
    <property type="entry name" value="Family A G protein-coupled receptor-like"/>
    <property type="match status" value="1"/>
</dbReference>
<gene>
    <name evidence="16" type="primary">LOC108922410</name>
</gene>
<evidence type="ECO:0000313" key="17">
    <source>
        <dbReference type="Proteomes" id="UP000694397"/>
    </source>
</evidence>
<keyword evidence="12 13" id="KW-0807">Transducer</keyword>
<evidence type="ECO:0000256" key="14">
    <source>
        <dbReference type="RuleBase" id="RU363047"/>
    </source>
</evidence>
<dbReference type="PRINTS" id="PR00237">
    <property type="entry name" value="GPCRRHODOPSN"/>
</dbReference>
<evidence type="ECO:0000256" key="1">
    <source>
        <dbReference type="ARBA" id="ARBA00004651"/>
    </source>
</evidence>
<dbReference type="Pfam" id="PF13853">
    <property type="entry name" value="7tm_4"/>
    <property type="match status" value="1"/>
</dbReference>
<evidence type="ECO:0000256" key="3">
    <source>
        <dbReference type="ARBA" id="ARBA00022606"/>
    </source>
</evidence>
<evidence type="ECO:0000256" key="5">
    <source>
        <dbReference type="ARBA" id="ARBA00022725"/>
    </source>
</evidence>
<keyword evidence="17" id="KW-1185">Reference proteome</keyword>
<organism evidence="16 17">
    <name type="scientific">Scleropages formosus</name>
    <name type="common">Asian bonytongue</name>
    <name type="synonym">Osteoglossum formosum</name>
    <dbReference type="NCBI Taxonomy" id="113540"/>
    <lineage>
        <taxon>Eukaryota</taxon>
        <taxon>Metazoa</taxon>
        <taxon>Chordata</taxon>
        <taxon>Craniata</taxon>
        <taxon>Vertebrata</taxon>
        <taxon>Euteleostomi</taxon>
        <taxon>Actinopterygii</taxon>
        <taxon>Neopterygii</taxon>
        <taxon>Teleostei</taxon>
        <taxon>Osteoglossocephala</taxon>
        <taxon>Osteoglossomorpha</taxon>
        <taxon>Osteoglossiformes</taxon>
        <taxon>Osteoglossidae</taxon>
        <taxon>Scleropages</taxon>
    </lineage>
</organism>
<evidence type="ECO:0000256" key="12">
    <source>
        <dbReference type="ARBA" id="ARBA00023224"/>
    </source>
</evidence>
<comment type="subcellular location">
    <subcellularLocation>
        <location evidence="1 14">Cell membrane</location>
        <topology evidence="1 14">Multi-pass membrane protein</topology>
    </subcellularLocation>
</comment>
<dbReference type="FunFam" id="1.20.1070.10:FF:000024">
    <property type="entry name" value="Olfactory receptor"/>
    <property type="match status" value="1"/>
</dbReference>
<dbReference type="GO" id="GO:0005886">
    <property type="term" value="C:plasma membrane"/>
    <property type="evidence" value="ECO:0007669"/>
    <property type="project" value="UniProtKB-SubCell"/>
</dbReference>
<keyword evidence="6 14" id="KW-1133">Transmembrane helix</keyword>
<dbReference type="PANTHER" id="PTHR26451:SF860">
    <property type="entry name" value="ODORANT RECEPTOR-RELATED"/>
    <property type="match status" value="1"/>
</dbReference>
<feature type="transmembrane region" description="Helical" evidence="14">
    <location>
        <begin position="23"/>
        <end position="46"/>
    </location>
</feature>